<evidence type="ECO:0000259" key="1">
    <source>
        <dbReference type="Pfam" id="PF19480"/>
    </source>
</evidence>
<dbReference type="SUPFAM" id="SSF51182">
    <property type="entry name" value="RmlC-like cupins"/>
    <property type="match status" value="1"/>
</dbReference>
<reference evidence="2 3" key="1">
    <citation type="submission" date="2018-06" db="EMBL/GenBank/DDBJ databases">
        <title>Draft genome sequence of mcr-1-harboring Escherichia coli isolated from wound infection of a hospitalized patient, in Bolivia.</title>
        <authorList>
            <person name="Munoz M.E."/>
            <person name="Moura Q."/>
            <person name="Ventura P.R.M."/>
            <person name="Bustos L.R."/>
            <person name="Ovando B.G."/>
            <person name="Terrazas D.I.V."/>
            <person name="Yarhui N.B."/>
            <person name="Cerdeira L."/>
            <person name="Lincopan N."/>
        </authorList>
    </citation>
    <scope>NUCLEOTIDE SEQUENCE [LARGE SCALE GENOMIC DNA]</scope>
    <source>
        <strain evidence="2 3">EcMLT</strain>
    </source>
</reference>
<dbReference type="EMBL" id="QKWZ01000310">
    <property type="protein sequence ID" value="PZT66124.1"/>
    <property type="molecule type" value="Genomic_DNA"/>
</dbReference>
<dbReference type="CDD" id="cd07005">
    <property type="entry name" value="cupin_WbuC-like"/>
    <property type="match status" value="1"/>
</dbReference>
<dbReference type="InterPro" id="IPR046058">
    <property type="entry name" value="WbuC_cupin"/>
</dbReference>
<dbReference type="InterPro" id="IPR011051">
    <property type="entry name" value="RmlC_Cupin_sf"/>
</dbReference>
<sequence>MKQITMSDMQQQSAAAVQSPRLRAHRNFHPELSDSVQRLAIAMEPGTYVRPHRHPHTFELLLPLRGRFVVLNFDDRGTVTHRAILGETCTVLEMAAGTWHAVLSLDTGGIIFEVKHGGYQPVAADDYAHWAPAEGEPGTTELMAWYAQAQVPFPLLQTVGDDFSRRR</sequence>
<evidence type="ECO:0000313" key="2">
    <source>
        <dbReference type="EMBL" id="PZT66124.1"/>
    </source>
</evidence>
<dbReference type="Proteomes" id="UP000249482">
    <property type="component" value="Unassembled WGS sequence"/>
</dbReference>
<name>A0A2W6PCU8_ECOLX</name>
<dbReference type="InterPro" id="IPR027565">
    <property type="entry name" value="Cupin_WbuC"/>
</dbReference>
<accession>A0A2W6PCU8</accession>
<dbReference type="NCBIfam" id="TIGR04366">
    <property type="entry name" value="cupin_WbuC"/>
    <property type="match status" value="1"/>
</dbReference>
<dbReference type="Pfam" id="PF19480">
    <property type="entry name" value="DUF6016"/>
    <property type="match status" value="1"/>
</dbReference>
<proteinExistence type="predicted"/>
<dbReference type="Gene3D" id="2.60.120.10">
    <property type="entry name" value="Jelly Rolls"/>
    <property type="match status" value="1"/>
</dbReference>
<comment type="caution">
    <text evidence="2">The sequence shown here is derived from an EMBL/GenBank/DDBJ whole genome shotgun (WGS) entry which is preliminary data.</text>
</comment>
<feature type="domain" description="Cupin fold metalloprotein WbuC cupin" evidence="1">
    <location>
        <begin position="5"/>
        <end position="85"/>
    </location>
</feature>
<evidence type="ECO:0000313" key="3">
    <source>
        <dbReference type="Proteomes" id="UP000249482"/>
    </source>
</evidence>
<dbReference type="InterPro" id="IPR014710">
    <property type="entry name" value="RmlC-like_jellyroll"/>
</dbReference>
<organism evidence="2 3">
    <name type="scientific">Escherichia coli</name>
    <dbReference type="NCBI Taxonomy" id="562"/>
    <lineage>
        <taxon>Bacteria</taxon>
        <taxon>Pseudomonadati</taxon>
        <taxon>Pseudomonadota</taxon>
        <taxon>Gammaproteobacteria</taxon>
        <taxon>Enterobacterales</taxon>
        <taxon>Enterobacteriaceae</taxon>
        <taxon>Escherichia</taxon>
    </lineage>
</organism>
<protein>
    <submittedName>
        <fullName evidence="2">Cupin fold metalloprotein, WbuC family</fullName>
    </submittedName>
</protein>
<gene>
    <name evidence="2" type="ORF">DNQ45_12370</name>
</gene>
<dbReference type="AlphaFoldDB" id="A0A2W6PCU8"/>